<dbReference type="InterPro" id="IPR035451">
    <property type="entry name" value="Ada-like_dom_sf"/>
</dbReference>
<keyword evidence="1" id="KW-0010">Activator</keyword>
<dbReference type="Pfam" id="PF02805">
    <property type="entry name" value="Ada_Zn_binding"/>
    <property type="match status" value="1"/>
</dbReference>
<dbReference type="AlphaFoldDB" id="A0A9W5F7L8"/>
<dbReference type="EMBL" id="FBVY01000042">
    <property type="protein sequence ID" value="CUX01944.1"/>
    <property type="molecule type" value="Genomic_DNA"/>
</dbReference>
<proteinExistence type="predicted"/>
<dbReference type="GO" id="GO:0003677">
    <property type="term" value="F:DNA binding"/>
    <property type="evidence" value="ECO:0007669"/>
    <property type="project" value="InterPro"/>
</dbReference>
<evidence type="ECO:0000256" key="1">
    <source>
        <dbReference type="ARBA" id="ARBA00023159"/>
    </source>
</evidence>
<reference evidence="3 4" key="1">
    <citation type="submission" date="2016-01" db="EMBL/GenBank/DDBJ databases">
        <authorList>
            <person name="Regsiter A."/>
            <person name="william w."/>
        </authorList>
    </citation>
    <scope>NUCLEOTIDE SEQUENCE [LARGE SCALE GENOMIC DNA]</scope>
    <source>
        <strain evidence="3 4">CFBP 5494</strain>
    </source>
</reference>
<evidence type="ECO:0000313" key="3">
    <source>
        <dbReference type="EMBL" id="CUX01944.1"/>
    </source>
</evidence>
<sequence>MLFDFPNLTHSTLLYWPEINVPMVKSSCVSLQLAFPARKAKRENRTFSPTIGECVEAGYRSCKRCHPLRRLPLLIRQCCSPACSRHAARPSLV</sequence>
<name>A0A9W5F7L8_9HYPH</name>
<dbReference type="Proteomes" id="UP000191933">
    <property type="component" value="Unassembled WGS sequence"/>
</dbReference>
<organism evidence="3 4">
    <name type="scientific">Agrobacterium genomosp. 2 str. CFBP 5494</name>
    <dbReference type="NCBI Taxonomy" id="1183436"/>
    <lineage>
        <taxon>Bacteria</taxon>
        <taxon>Pseudomonadati</taxon>
        <taxon>Pseudomonadota</taxon>
        <taxon>Alphaproteobacteria</taxon>
        <taxon>Hyphomicrobiales</taxon>
        <taxon>Rhizobiaceae</taxon>
        <taxon>Rhizobium/Agrobacterium group</taxon>
        <taxon>Agrobacterium</taxon>
        <taxon>Agrobacterium tumefaciens complex</taxon>
    </lineage>
</organism>
<keyword evidence="4" id="KW-1185">Reference proteome</keyword>
<evidence type="ECO:0000259" key="2">
    <source>
        <dbReference type="Pfam" id="PF02805"/>
    </source>
</evidence>
<protein>
    <recommendedName>
        <fullName evidence="2">Ada DNA repair metal-binding domain-containing protein</fullName>
    </recommendedName>
</protein>
<dbReference type="GO" id="GO:0006355">
    <property type="term" value="P:regulation of DNA-templated transcription"/>
    <property type="evidence" value="ECO:0007669"/>
    <property type="project" value="InterPro"/>
</dbReference>
<dbReference type="InterPro" id="IPR004026">
    <property type="entry name" value="Ada_DNA_repair_Zn-bd"/>
</dbReference>
<comment type="caution">
    <text evidence="3">The sequence shown here is derived from an EMBL/GenBank/DDBJ whole genome shotgun (WGS) entry which is preliminary data.</text>
</comment>
<accession>A0A9W5F7L8</accession>
<gene>
    <name evidence="3" type="ORF">AGR2A_pa40016</name>
</gene>
<dbReference type="GO" id="GO:0008168">
    <property type="term" value="F:methyltransferase activity"/>
    <property type="evidence" value="ECO:0007669"/>
    <property type="project" value="InterPro"/>
</dbReference>
<feature type="domain" description="Ada DNA repair metal-binding" evidence="2">
    <location>
        <begin position="36"/>
        <end position="67"/>
    </location>
</feature>
<dbReference type="SUPFAM" id="SSF57884">
    <property type="entry name" value="Ada DNA repair protein, N-terminal domain (N-Ada 10)"/>
    <property type="match status" value="1"/>
</dbReference>
<dbReference type="GO" id="GO:0008270">
    <property type="term" value="F:zinc ion binding"/>
    <property type="evidence" value="ECO:0007669"/>
    <property type="project" value="InterPro"/>
</dbReference>
<dbReference type="GO" id="GO:0006281">
    <property type="term" value="P:DNA repair"/>
    <property type="evidence" value="ECO:0007669"/>
    <property type="project" value="InterPro"/>
</dbReference>
<evidence type="ECO:0000313" key="4">
    <source>
        <dbReference type="Proteomes" id="UP000191933"/>
    </source>
</evidence>
<dbReference type="Gene3D" id="3.40.10.10">
    <property type="entry name" value="DNA Methylphosphotriester Repair Domain"/>
    <property type="match status" value="1"/>
</dbReference>